<proteinExistence type="inferred from homology"/>
<feature type="transmembrane region" description="Helical" evidence="5">
    <location>
        <begin position="48"/>
        <end position="68"/>
    </location>
</feature>
<comment type="pathway">
    <text evidence="5">Glycolipid biosynthesis; glycosylphosphatidylinositol-anchor biosynthesis.</text>
</comment>
<dbReference type="GO" id="GO:0072659">
    <property type="term" value="P:protein localization to plasma membrane"/>
    <property type="evidence" value="ECO:0007669"/>
    <property type="project" value="TreeGrafter"/>
</dbReference>
<dbReference type="UniPathway" id="UPA00196"/>
<dbReference type="Pfam" id="PF06423">
    <property type="entry name" value="GWT1"/>
    <property type="match status" value="1"/>
</dbReference>
<evidence type="ECO:0000256" key="5">
    <source>
        <dbReference type="RuleBase" id="RU280819"/>
    </source>
</evidence>
<feature type="transmembrane region" description="Helical" evidence="5">
    <location>
        <begin position="317"/>
        <end position="338"/>
    </location>
</feature>
<dbReference type="PANTHER" id="PTHR20661">
    <property type="entry name" value="PHOSPHATIDYLINOSITOL-GLYCAN BIOSYNTHESIS CLASS W PROTEIN"/>
    <property type="match status" value="1"/>
</dbReference>
<keyword evidence="5" id="KW-0012">Acyltransferase</keyword>
<feature type="transmembrane region" description="Helical" evidence="5">
    <location>
        <begin position="344"/>
        <end position="369"/>
    </location>
</feature>
<feature type="transmembrane region" description="Helical" evidence="5">
    <location>
        <begin position="451"/>
        <end position="470"/>
    </location>
</feature>
<protein>
    <recommendedName>
        <fullName evidence="5">Phosphatidylinositol-glycan biosynthesis class W protein</fullName>
        <ecNumber evidence="5">2.3.-.-</ecNumber>
    </recommendedName>
</protein>
<feature type="transmembrane region" description="Helical" evidence="5">
    <location>
        <begin position="12"/>
        <end position="36"/>
    </location>
</feature>
<dbReference type="EnsemblMetazoa" id="SCAU014740-RB">
    <property type="protein sequence ID" value="SCAU014740-PB"/>
    <property type="gene ID" value="SCAU014740"/>
</dbReference>
<accession>A0A1I8Q846</accession>
<dbReference type="PANTHER" id="PTHR20661:SF0">
    <property type="entry name" value="PHOSPHATIDYLINOSITOL-GLYCAN BIOSYNTHESIS CLASS W PROTEIN"/>
    <property type="match status" value="1"/>
</dbReference>
<dbReference type="AlphaFoldDB" id="A0A1I8Q846"/>
<dbReference type="InterPro" id="IPR009447">
    <property type="entry name" value="PIGW/GWT1"/>
</dbReference>
<feature type="transmembrane region" description="Helical" evidence="5">
    <location>
        <begin position="145"/>
        <end position="166"/>
    </location>
</feature>
<reference evidence="6" key="1">
    <citation type="submission" date="2020-05" db="UniProtKB">
        <authorList>
            <consortium name="EnsemblMetazoa"/>
        </authorList>
    </citation>
    <scope>IDENTIFICATION</scope>
    <source>
        <strain evidence="6">USDA</strain>
    </source>
</reference>
<keyword evidence="2 5" id="KW-0812">Transmembrane</keyword>
<dbReference type="GO" id="GO:0005789">
    <property type="term" value="C:endoplasmic reticulum membrane"/>
    <property type="evidence" value="ECO:0007669"/>
    <property type="project" value="UniProtKB-SubCell"/>
</dbReference>
<dbReference type="VEuPathDB" id="VectorBase:SCAU014740"/>
<keyword evidence="7" id="KW-1185">Reference proteome</keyword>
<keyword evidence="3 5" id="KW-1133">Transmembrane helix</keyword>
<organism evidence="6 7">
    <name type="scientific">Stomoxys calcitrans</name>
    <name type="common">Stable fly</name>
    <name type="synonym">Conops calcitrans</name>
    <dbReference type="NCBI Taxonomy" id="35570"/>
    <lineage>
        <taxon>Eukaryota</taxon>
        <taxon>Metazoa</taxon>
        <taxon>Ecdysozoa</taxon>
        <taxon>Arthropoda</taxon>
        <taxon>Hexapoda</taxon>
        <taxon>Insecta</taxon>
        <taxon>Pterygota</taxon>
        <taxon>Neoptera</taxon>
        <taxon>Endopterygota</taxon>
        <taxon>Diptera</taxon>
        <taxon>Brachycera</taxon>
        <taxon>Muscomorpha</taxon>
        <taxon>Muscoidea</taxon>
        <taxon>Muscidae</taxon>
        <taxon>Stomoxys</taxon>
    </lineage>
</organism>
<comment type="function">
    <text evidence="5">A acetyltransferase, which acetylates the inositol ring of phosphatidylinositol during biosynthesis of GPI-anchor.</text>
</comment>
<feature type="transmembrane region" description="Helical" evidence="5">
    <location>
        <begin position="112"/>
        <end position="133"/>
    </location>
</feature>
<feature type="transmembrane region" description="Helical" evidence="5">
    <location>
        <begin position="421"/>
        <end position="439"/>
    </location>
</feature>
<feature type="transmembrane region" description="Helical" evidence="5">
    <location>
        <begin position="211"/>
        <end position="231"/>
    </location>
</feature>
<dbReference type="Proteomes" id="UP000095300">
    <property type="component" value="Unassembled WGS sequence"/>
</dbReference>
<feature type="transmembrane region" description="Helical" evidence="5">
    <location>
        <begin position="74"/>
        <end position="91"/>
    </location>
</feature>
<keyword evidence="5" id="KW-0337">GPI-anchor biosynthesis</keyword>
<keyword evidence="4 5" id="KW-0472">Membrane</keyword>
<name>A0A1I8Q846_STOCA</name>
<dbReference type="OrthoDB" id="15270at2759"/>
<comment type="subcellular location">
    <subcellularLocation>
        <location evidence="5">Endoplasmic reticulum membrane</location>
        <topology evidence="5">Multi-pass membrane protein</topology>
    </subcellularLocation>
    <subcellularLocation>
        <location evidence="1">Membrane</location>
        <topology evidence="1">Multi-pass membrane protein</topology>
    </subcellularLocation>
</comment>
<evidence type="ECO:0000256" key="1">
    <source>
        <dbReference type="ARBA" id="ARBA00004141"/>
    </source>
</evidence>
<evidence type="ECO:0000256" key="2">
    <source>
        <dbReference type="ARBA" id="ARBA00022692"/>
    </source>
</evidence>
<comment type="similarity">
    <text evidence="5">Belongs to the PIGW family.</text>
</comment>
<evidence type="ECO:0000313" key="6">
    <source>
        <dbReference type="EnsemblMetazoa" id="SCAU014740-PB"/>
    </source>
</evidence>
<evidence type="ECO:0000256" key="4">
    <source>
        <dbReference type="ARBA" id="ARBA00023136"/>
    </source>
</evidence>
<dbReference type="GO" id="GO:0032216">
    <property type="term" value="F:glucosaminyl-phosphatidylinositol O-acyltransferase activity"/>
    <property type="evidence" value="ECO:0007669"/>
    <property type="project" value="TreeGrafter"/>
</dbReference>
<dbReference type="PIRSF" id="PIRSF017321">
    <property type="entry name" value="GWT1"/>
    <property type="match status" value="1"/>
</dbReference>
<keyword evidence="5" id="KW-0808">Transferase</keyword>
<feature type="transmembrane region" description="Helical" evidence="5">
    <location>
        <begin position="178"/>
        <end position="199"/>
    </location>
</feature>
<dbReference type="EC" id="2.3.-.-" evidence="5"/>
<sequence>MLKYEIINSPGTLRLIGSIQCTIVVTFVAISLARVARQTLWTSQRQVSWNRVFLLEFVIISAPAVLSVNIAHRYVAHFLAIALLVLGLILWRSKCFHRAAFREYEFGHRPALFTLLRTHVNLLTVLCILAVDFDSFPRKFRKHRAFGAGLMDVGIGLFVFSMALVSPRSKRLSDIRKMSFTVGCMLVLGLARTLVITAIDYHQDEHEYGKHLNAFFTLGLTKLFGTLFGAVARSNKHLLSLGLVILVVHEITLQCGLSEYVLDPDLQRTDLLSANREGLCSLPGFIALFILSQYFGQWIKSKDILNYEEIKQKLKHLIIISIALWLIVISSTLAIGMARVTCNFAYVTWMLAISVTMCSLYLFVFDIVLDTLLPVASKENRIAMVANQIEASTEGTPLTKSVNALGETKIPTFIESINYNGLLYFLLGNVLTGMVNIFLGTDDRSDTESVLILMAYMLVTGGVVSLLYRYKIRIA</sequence>
<feature type="transmembrane region" description="Helical" evidence="5">
    <location>
        <begin position="238"/>
        <end position="262"/>
    </location>
</feature>
<dbReference type="GO" id="GO:0006506">
    <property type="term" value="P:GPI anchor biosynthetic process"/>
    <property type="evidence" value="ECO:0007669"/>
    <property type="project" value="UniProtKB-UniPathway"/>
</dbReference>
<evidence type="ECO:0000256" key="3">
    <source>
        <dbReference type="ARBA" id="ARBA00022989"/>
    </source>
</evidence>
<gene>
    <name evidence="6" type="primary">106084904</name>
</gene>
<feature type="transmembrane region" description="Helical" evidence="5">
    <location>
        <begin position="274"/>
        <end position="296"/>
    </location>
</feature>
<keyword evidence="5" id="KW-0256">Endoplasmic reticulum</keyword>
<evidence type="ECO:0000313" key="7">
    <source>
        <dbReference type="Proteomes" id="UP000095300"/>
    </source>
</evidence>